<evidence type="ECO:0000256" key="3">
    <source>
        <dbReference type="ARBA" id="ARBA00012438"/>
    </source>
</evidence>
<keyword evidence="9" id="KW-0472">Membrane</keyword>
<comment type="subcellular location">
    <subcellularLocation>
        <location evidence="2">Cell membrane</location>
        <topology evidence="2">Multi-pass membrane protein</topology>
    </subcellularLocation>
</comment>
<reference evidence="11 12" key="1">
    <citation type="submission" date="2015-02" db="EMBL/GenBank/DDBJ databases">
        <title>Complete genome sequence of Kangiella geojedonensis strain YCS-5T.</title>
        <authorList>
            <person name="Kim K.M."/>
        </authorList>
    </citation>
    <scope>NUCLEOTIDE SEQUENCE [LARGE SCALE GENOMIC DNA]</scope>
    <source>
        <strain evidence="11 12">YCS-5</strain>
    </source>
</reference>
<comment type="catalytic activity">
    <reaction evidence="1">
        <text>ATP + protein L-histidine = ADP + protein N-phospho-L-histidine.</text>
        <dbReference type="EC" id="2.7.13.3"/>
    </reaction>
</comment>
<dbReference type="AlphaFoldDB" id="A0A0F6RCX3"/>
<gene>
    <name evidence="11" type="ORF">TQ33_1867</name>
</gene>
<evidence type="ECO:0000259" key="10">
    <source>
        <dbReference type="PROSITE" id="PS50109"/>
    </source>
</evidence>
<dbReference type="InterPro" id="IPR036097">
    <property type="entry name" value="HisK_dim/P_sf"/>
</dbReference>
<dbReference type="KEGG" id="kge:TQ33_1867"/>
<keyword evidence="7 11" id="KW-0418">Kinase</keyword>
<evidence type="ECO:0000256" key="9">
    <source>
        <dbReference type="SAM" id="Phobius"/>
    </source>
</evidence>
<dbReference type="PROSITE" id="PS50109">
    <property type="entry name" value="HIS_KIN"/>
    <property type="match status" value="1"/>
</dbReference>
<dbReference type="SMART" id="SM00387">
    <property type="entry name" value="HATPase_c"/>
    <property type="match status" value="1"/>
</dbReference>
<feature type="transmembrane region" description="Helical" evidence="9">
    <location>
        <begin position="12"/>
        <end position="33"/>
    </location>
</feature>
<evidence type="ECO:0000256" key="7">
    <source>
        <dbReference type="ARBA" id="ARBA00022777"/>
    </source>
</evidence>
<dbReference type="GO" id="GO:0000155">
    <property type="term" value="F:phosphorelay sensor kinase activity"/>
    <property type="evidence" value="ECO:0007669"/>
    <property type="project" value="InterPro"/>
</dbReference>
<feature type="transmembrane region" description="Helical" evidence="9">
    <location>
        <begin position="113"/>
        <end position="130"/>
    </location>
</feature>
<dbReference type="Gene3D" id="3.30.565.10">
    <property type="entry name" value="Histidine kinase-like ATPase, C-terminal domain"/>
    <property type="match status" value="1"/>
</dbReference>
<keyword evidence="4" id="KW-1003">Cell membrane</keyword>
<dbReference type="InterPro" id="IPR036890">
    <property type="entry name" value="HATPase_C_sf"/>
</dbReference>
<keyword evidence="5" id="KW-0808">Transferase</keyword>
<dbReference type="Pfam" id="PF02518">
    <property type="entry name" value="HATPase_c"/>
    <property type="match status" value="1"/>
</dbReference>
<dbReference type="PANTHER" id="PTHR44936:SF10">
    <property type="entry name" value="SENSOR PROTEIN RSTB"/>
    <property type="match status" value="1"/>
</dbReference>
<dbReference type="InterPro" id="IPR003661">
    <property type="entry name" value="HisK_dim/P_dom"/>
</dbReference>
<evidence type="ECO:0000256" key="2">
    <source>
        <dbReference type="ARBA" id="ARBA00004651"/>
    </source>
</evidence>
<sequence>MIDHKKFTQSILISLSWIRAIALIMQVVYMLWFVNPIHMMVWVLIVVQVCLLLSGWINQKLRLSQKALLINLLLDVALLGGYVYLTGGASNPLISLLLLPIVTASVALKRYLAVVVLVAAGLVYSLLYVIDQPQHHHASNFSSHLLGMWLVFIASAGLIFYVASYLSNAIRQQQKRIQQHEQRQLRDDYLMALGLSAADAAHQLNTPLSSLTVLLADMMESDRHDKQDMQLMQQQVQRCHQITQSIQQQFDELKSGQFRTIAIKELIGIVSRNFRLLYPDIQLVIDDQAIQGWVHSHIGLHSALLNLLDNAAKASKDSGKHEVHLQLSEDGHYCCIDIVDQGAGLAEDVIEHYGWRPRDERTGPSGMGIGTLISNASIEQVGGHLRVMPHKPGAKVRVALPLQTQSHGKDEGDQS</sequence>
<keyword evidence="9" id="KW-1133">Transmembrane helix</keyword>
<proteinExistence type="predicted"/>
<dbReference type="STRING" id="914150.TQ33_1867"/>
<evidence type="ECO:0000256" key="6">
    <source>
        <dbReference type="ARBA" id="ARBA00022741"/>
    </source>
</evidence>
<dbReference type="InterPro" id="IPR050980">
    <property type="entry name" value="2C_sensor_his_kinase"/>
</dbReference>
<dbReference type="SUPFAM" id="SSF55874">
    <property type="entry name" value="ATPase domain of HSP90 chaperone/DNA topoisomerase II/histidine kinase"/>
    <property type="match status" value="1"/>
</dbReference>
<dbReference type="GO" id="GO:0005524">
    <property type="term" value="F:ATP binding"/>
    <property type="evidence" value="ECO:0007669"/>
    <property type="project" value="UniProtKB-KW"/>
</dbReference>
<dbReference type="PANTHER" id="PTHR44936">
    <property type="entry name" value="SENSOR PROTEIN CREC"/>
    <property type="match status" value="1"/>
</dbReference>
<evidence type="ECO:0000256" key="4">
    <source>
        <dbReference type="ARBA" id="ARBA00022475"/>
    </source>
</evidence>
<protein>
    <recommendedName>
        <fullName evidence="3">histidine kinase</fullName>
        <ecNumber evidence="3">2.7.13.3</ecNumber>
    </recommendedName>
</protein>
<name>A0A0F6RCX3_9GAMM</name>
<evidence type="ECO:0000313" key="12">
    <source>
        <dbReference type="Proteomes" id="UP000034071"/>
    </source>
</evidence>
<accession>A0A0F6RCX3</accession>
<dbReference type="InterPro" id="IPR005467">
    <property type="entry name" value="His_kinase_dom"/>
</dbReference>
<evidence type="ECO:0000256" key="1">
    <source>
        <dbReference type="ARBA" id="ARBA00000085"/>
    </source>
</evidence>
<dbReference type="InterPro" id="IPR003594">
    <property type="entry name" value="HATPase_dom"/>
</dbReference>
<evidence type="ECO:0000313" key="11">
    <source>
        <dbReference type="EMBL" id="AKE52803.1"/>
    </source>
</evidence>
<dbReference type="EMBL" id="CP010975">
    <property type="protein sequence ID" value="AKE52803.1"/>
    <property type="molecule type" value="Genomic_DNA"/>
</dbReference>
<keyword evidence="8" id="KW-0067">ATP-binding</keyword>
<dbReference type="HOGENOM" id="CLU_046130_1_1_6"/>
<feature type="transmembrane region" description="Helical" evidence="9">
    <location>
        <begin position="39"/>
        <end position="56"/>
    </location>
</feature>
<dbReference type="Gene3D" id="1.10.287.130">
    <property type="match status" value="1"/>
</dbReference>
<keyword evidence="12" id="KW-1185">Reference proteome</keyword>
<dbReference type="SUPFAM" id="SSF47384">
    <property type="entry name" value="Homodimeric domain of signal transducing histidine kinase"/>
    <property type="match status" value="1"/>
</dbReference>
<keyword evidence="9" id="KW-0812">Transmembrane</keyword>
<keyword evidence="6" id="KW-0547">Nucleotide-binding</keyword>
<evidence type="ECO:0000256" key="5">
    <source>
        <dbReference type="ARBA" id="ARBA00022679"/>
    </source>
</evidence>
<feature type="transmembrane region" description="Helical" evidence="9">
    <location>
        <begin position="145"/>
        <end position="166"/>
    </location>
</feature>
<feature type="domain" description="Histidine kinase" evidence="10">
    <location>
        <begin position="199"/>
        <end position="404"/>
    </location>
</feature>
<dbReference type="GO" id="GO:0005886">
    <property type="term" value="C:plasma membrane"/>
    <property type="evidence" value="ECO:0007669"/>
    <property type="project" value="UniProtKB-SubCell"/>
</dbReference>
<dbReference type="CDD" id="cd00082">
    <property type="entry name" value="HisKA"/>
    <property type="match status" value="1"/>
</dbReference>
<evidence type="ECO:0000256" key="8">
    <source>
        <dbReference type="ARBA" id="ARBA00022840"/>
    </source>
</evidence>
<dbReference type="Proteomes" id="UP000034071">
    <property type="component" value="Chromosome"/>
</dbReference>
<organism evidence="11 12">
    <name type="scientific">Kangiella geojedonensis</name>
    <dbReference type="NCBI Taxonomy" id="914150"/>
    <lineage>
        <taxon>Bacteria</taxon>
        <taxon>Pseudomonadati</taxon>
        <taxon>Pseudomonadota</taxon>
        <taxon>Gammaproteobacteria</taxon>
        <taxon>Kangiellales</taxon>
        <taxon>Kangiellaceae</taxon>
        <taxon>Kangiella</taxon>
    </lineage>
</organism>
<dbReference type="EC" id="2.7.13.3" evidence="3"/>